<dbReference type="CDD" id="cd08419">
    <property type="entry name" value="PBP2_CbbR_RubisCO_like"/>
    <property type="match status" value="1"/>
</dbReference>
<dbReference type="Gene3D" id="1.10.10.10">
    <property type="entry name" value="Winged helix-like DNA-binding domain superfamily/Winged helix DNA-binding domain"/>
    <property type="match status" value="1"/>
</dbReference>
<sequence>MSASSHLDNPIITHHYLIRHLTLRQIQVFEAVARLASFTRAAEELHLTQPTVSAQVKSFQDSIDTPLYEQLGRNIFLTEVGEEVAIACREVMDVLANLEMRLHDFKGMRKGRLRIAVVTTAKYFLPLALGEFSKVYPNIDLSFTVCNRETILNRIADNLDDMYIMGQKPPSSLDAVVIPFAPNPLVFIAHRDHPLVGQANIPLSRIAEEPILMREFGSGIRSAVEERFNEQHLRVNERLTLESTETIKHAVFGGLGISVVPKHSLYLEGVEGPLAVLDVEGFPLEKELNIVYPSGKSMSILASKFLDFLLEKGAEYFQTSVDASESASSVKQ</sequence>
<dbReference type="PRINTS" id="PR00039">
    <property type="entry name" value="HTHLYSR"/>
</dbReference>
<evidence type="ECO:0000256" key="4">
    <source>
        <dbReference type="ARBA" id="ARBA00023163"/>
    </source>
</evidence>
<dbReference type="SUPFAM" id="SSF53850">
    <property type="entry name" value="Periplasmic binding protein-like II"/>
    <property type="match status" value="1"/>
</dbReference>
<dbReference type="EMBL" id="CP002776">
    <property type="protein sequence ID" value="AEG32310.1"/>
    <property type="molecule type" value="Genomic_DNA"/>
</dbReference>
<keyword evidence="7" id="KW-1185">Reference proteome</keyword>
<keyword evidence="2" id="KW-0805">Transcription regulation</keyword>
<feature type="domain" description="HTH lysR-type" evidence="5">
    <location>
        <begin position="21"/>
        <end position="78"/>
    </location>
</feature>
<dbReference type="PANTHER" id="PTHR30126:SF5">
    <property type="entry name" value="HTH-TYPE TRANSCRIPTIONAL ACTIVATOR CMPR"/>
    <property type="match status" value="1"/>
</dbReference>
<gene>
    <name evidence="6" type="ordered locus">Thicy_1552</name>
</gene>
<evidence type="ECO:0000313" key="7">
    <source>
        <dbReference type="Proteomes" id="UP000009232"/>
    </source>
</evidence>
<dbReference type="InterPro" id="IPR000847">
    <property type="entry name" value="LysR_HTH_N"/>
</dbReference>
<dbReference type="HOGENOM" id="CLU_039613_6_1_6"/>
<dbReference type="RefSeq" id="WP_013836085.1">
    <property type="nucleotide sequence ID" value="NC_015581.1"/>
</dbReference>
<dbReference type="InterPro" id="IPR036388">
    <property type="entry name" value="WH-like_DNA-bd_sf"/>
</dbReference>
<evidence type="ECO:0000256" key="3">
    <source>
        <dbReference type="ARBA" id="ARBA00023125"/>
    </source>
</evidence>
<protein>
    <submittedName>
        <fullName evidence="6">Transcriptional regulator, LysR family</fullName>
    </submittedName>
</protein>
<dbReference type="GO" id="GO:0003700">
    <property type="term" value="F:DNA-binding transcription factor activity"/>
    <property type="evidence" value="ECO:0007669"/>
    <property type="project" value="InterPro"/>
</dbReference>
<accession>F6DAX7</accession>
<reference evidence="6 7" key="1">
    <citation type="submission" date="2011-05" db="EMBL/GenBank/DDBJ databases">
        <title>Complete sequence of Thioalkalimicrobium cyclicum ALM1.</title>
        <authorList>
            <consortium name="US DOE Joint Genome Institute"/>
            <person name="Lucas S."/>
            <person name="Han J."/>
            <person name="Lapidus A."/>
            <person name="Cheng J.-F."/>
            <person name="Goodwin L."/>
            <person name="Pitluck S."/>
            <person name="Peters L."/>
            <person name="Mikhailova N."/>
            <person name="Davenport K."/>
            <person name="Han C."/>
            <person name="Tapia R."/>
            <person name="Land M."/>
            <person name="Hauser L."/>
            <person name="Kyrpides N."/>
            <person name="Ivanova N."/>
            <person name="Pagani I."/>
            <person name="Kappler U."/>
            <person name="Woyke T."/>
        </authorList>
    </citation>
    <scope>NUCLEOTIDE SEQUENCE [LARGE SCALE GENOMIC DNA]</scope>
    <source>
        <strain evidence="7">DSM 14477 / JCM 11371 / ALM1</strain>
    </source>
</reference>
<dbReference type="Gene3D" id="3.40.190.290">
    <property type="match status" value="1"/>
</dbReference>
<dbReference type="STRING" id="717773.Thicy_1552"/>
<dbReference type="AlphaFoldDB" id="F6DAX7"/>
<organism evidence="6 7">
    <name type="scientific">Thiomicrospira cyclica (strain DSM 14477 / JCM 11371 / ALM1)</name>
    <name type="common">Thioalkalimicrobium cyclicum</name>
    <dbReference type="NCBI Taxonomy" id="717773"/>
    <lineage>
        <taxon>Bacteria</taxon>
        <taxon>Pseudomonadati</taxon>
        <taxon>Pseudomonadota</taxon>
        <taxon>Gammaproteobacteria</taxon>
        <taxon>Thiotrichales</taxon>
        <taxon>Piscirickettsiaceae</taxon>
        <taxon>Thiomicrospira</taxon>
    </lineage>
</organism>
<dbReference type="KEGG" id="tcy:Thicy_1552"/>
<evidence type="ECO:0000256" key="2">
    <source>
        <dbReference type="ARBA" id="ARBA00023015"/>
    </source>
</evidence>
<name>F6DAX7_THICA</name>
<keyword evidence="4" id="KW-0804">Transcription</keyword>
<dbReference type="PANTHER" id="PTHR30126">
    <property type="entry name" value="HTH-TYPE TRANSCRIPTIONAL REGULATOR"/>
    <property type="match status" value="1"/>
</dbReference>
<dbReference type="Proteomes" id="UP000009232">
    <property type="component" value="Chromosome"/>
</dbReference>
<dbReference type="PROSITE" id="PS50931">
    <property type="entry name" value="HTH_LYSR"/>
    <property type="match status" value="1"/>
</dbReference>
<evidence type="ECO:0000256" key="1">
    <source>
        <dbReference type="ARBA" id="ARBA00009437"/>
    </source>
</evidence>
<dbReference type="eggNOG" id="COG0583">
    <property type="taxonomic scope" value="Bacteria"/>
</dbReference>
<evidence type="ECO:0000313" key="6">
    <source>
        <dbReference type="EMBL" id="AEG32310.1"/>
    </source>
</evidence>
<dbReference type="InterPro" id="IPR005119">
    <property type="entry name" value="LysR_subst-bd"/>
</dbReference>
<keyword evidence="3" id="KW-0238">DNA-binding</keyword>
<comment type="similarity">
    <text evidence="1">Belongs to the LysR transcriptional regulatory family.</text>
</comment>
<evidence type="ECO:0000259" key="5">
    <source>
        <dbReference type="PROSITE" id="PS50931"/>
    </source>
</evidence>
<dbReference type="Pfam" id="PF03466">
    <property type="entry name" value="LysR_substrate"/>
    <property type="match status" value="1"/>
</dbReference>
<proteinExistence type="inferred from homology"/>
<dbReference type="SUPFAM" id="SSF46785">
    <property type="entry name" value="Winged helix' DNA-binding domain"/>
    <property type="match status" value="1"/>
</dbReference>
<dbReference type="Pfam" id="PF00126">
    <property type="entry name" value="HTH_1"/>
    <property type="match status" value="1"/>
</dbReference>
<dbReference type="GO" id="GO:0000976">
    <property type="term" value="F:transcription cis-regulatory region binding"/>
    <property type="evidence" value="ECO:0007669"/>
    <property type="project" value="TreeGrafter"/>
</dbReference>
<dbReference type="InterPro" id="IPR036390">
    <property type="entry name" value="WH_DNA-bd_sf"/>
</dbReference>
<dbReference type="OrthoDB" id="9771171at2"/>